<proteinExistence type="predicted"/>
<evidence type="ECO:0000313" key="3">
    <source>
        <dbReference type="WBParaSite" id="ACOC_0000408001-mRNA-1"/>
    </source>
</evidence>
<accession>A0A0R3PIA3</accession>
<dbReference type="Proteomes" id="UP000267027">
    <property type="component" value="Unassembled WGS sequence"/>
</dbReference>
<dbReference type="AlphaFoldDB" id="A0A0R3PIA3"/>
<evidence type="ECO:0000313" key="2">
    <source>
        <dbReference type="Proteomes" id="UP000267027"/>
    </source>
</evidence>
<gene>
    <name evidence="1" type="ORF">ACOC_LOCUS4081</name>
</gene>
<keyword evidence="2" id="KW-1185">Reference proteome</keyword>
<organism evidence="3">
    <name type="scientific">Angiostrongylus costaricensis</name>
    <name type="common">Nematode worm</name>
    <dbReference type="NCBI Taxonomy" id="334426"/>
    <lineage>
        <taxon>Eukaryota</taxon>
        <taxon>Metazoa</taxon>
        <taxon>Ecdysozoa</taxon>
        <taxon>Nematoda</taxon>
        <taxon>Chromadorea</taxon>
        <taxon>Rhabditida</taxon>
        <taxon>Rhabditina</taxon>
        <taxon>Rhabditomorpha</taxon>
        <taxon>Strongyloidea</taxon>
        <taxon>Metastrongylidae</taxon>
        <taxon>Angiostrongylus</taxon>
    </lineage>
</organism>
<dbReference type="WBParaSite" id="ACOC_0000408001-mRNA-1">
    <property type="protein sequence ID" value="ACOC_0000408001-mRNA-1"/>
    <property type="gene ID" value="ACOC_0000408001"/>
</dbReference>
<evidence type="ECO:0000313" key="1">
    <source>
        <dbReference type="EMBL" id="VDM55666.1"/>
    </source>
</evidence>
<reference evidence="1 2" key="2">
    <citation type="submission" date="2018-11" db="EMBL/GenBank/DDBJ databases">
        <authorList>
            <consortium name="Pathogen Informatics"/>
        </authorList>
    </citation>
    <scope>NUCLEOTIDE SEQUENCE [LARGE SCALE GENOMIC DNA]</scope>
    <source>
        <strain evidence="1 2">Costa Rica</strain>
    </source>
</reference>
<name>A0A0R3PIA3_ANGCS</name>
<sequence>MGIFRIHCGERPATSEQHRWCCADHGVCYIFRKSYQECDQDYCKCVFEIFGK</sequence>
<reference evidence="3" key="1">
    <citation type="submission" date="2017-02" db="UniProtKB">
        <authorList>
            <consortium name="WormBaseParasite"/>
        </authorList>
    </citation>
    <scope>IDENTIFICATION</scope>
</reference>
<dbReference type="EMBL" id="UYYA01001946">
    <property type="protein sequence ID" value="VDM55666.1"/>
    <property type="molecule type" value="Genomic_DNA"/>
</dbReference>
<dbReference type="OrthoDB" id="5784777at2759"/>
<protein>
    <submittedName>
        <fullName evidence="3">Thyroglobulin type-1 domain-containing protein</fullName>
    </submittedName>
</protein>